<accession>A0A834N429</accession>
<evidence type="ECO:0000313" key="3">
    <source>
        <dbReference type="Proteomes" id="UP000617340"/>
    </source>
</evidence>
<keyword evidence="3" id="KW-1185">Reference proteome</keyword>
<comment type="caution">
    <text evidence="2">The sequence shown here is derived from an EMBL/GenBank/DDBJ whole genome shotgun (WGS) entry which is preliminary data.</text>
</comment>
<evidence type="ECO:0000256" key="1">
    <source>
        <dbReference type="SAM" id="MobiDB-lite"/>
    </source>
</evidence>
<feature type="region of interest" description="Disordered" evidence="1">
    <location>
        <begin position="1"/>
        <end position="61"/>
    </location>
</feature>
<dbReference type="Proteomes" id="UP000617340">
    <property type="component" value="Unassembled WGS sequence"/>
</dbReference>
<reference evidence="2" key="1">
    <citation type="journal article" date="2020" name="G3 (Bethesda)">
        <title>High-Quality Assemblies for Three Invasive Social Wasps from the &lt;i&gt;Vespula&lt;/i&gt; Genus.</title>
        <authorList>
            <person name="Harrop T.W.R."/>
            <person name="Guhlin J."/>
            <person name="McLaughlin G.M."/>
            <person name="Permina E."/>
            <person name="Stockwell P."/>
            <person name="Gilligan J."/>
            <person name="Le Lec M.F."/>
            <person name="Gruber M.A.M."/>
            <person name="Quinn O."/>
            <person name="Lovegrove M."/>
            <person name="Duncan E.J."/>
            <person name="Remnant E.J."/>
            <person name="Van Eeckhoven J."/>
            <person name="Graham B."/>
            <person name="Knapp R.A."/>
            <person name="Langford K.W."/>
            <person name="Kronenberg Z."/>
            <person name="Press M.O."/>
            <person name="Eacker S.M."/>
            <person name="Wilson-Rankin E.E."/>
            <person name="Purcell J."/>
            <person name="Lester P.J."/>
            <person name="Dearden P.K."/>
        </authorList>
    </citation>
    <scope>NUCLEOTIDE SEQUENCE</scope>
    <source>
        <strain evidence="2">Linc-1</strain>
    </source>
</reference>
<organism evidence="2 3">
    <name type="scientific">Vespula germanica</name>
    <name type="common">German yellow jacket</name>
    <name type="synonym">Paravespula germanica</name>
    <dbReference type="NCBI Taxonomy" id="30212"/>
    <lineage>
        <taxon>Eukaryota</taxon>
        <taxon>Metazoa</taxon>
        <taxon>Ecdysozoa</taxon>
        <taxon>Arthropoda</taxon>
        <taxon>Hexapoda</taxon>
        <taxon>Insecta</taxon>
        <taxon>Pterygota</taxon>
        <taxon>Neoptera</taxon>
        <taxon>Endopterygota</taxon>
        <taxon>Hymenoptera</taxon>
        <taxon>Apocrita</taxon>
        <taxon>Aculeata</taxon>
        <taxon>Vespoidea</taxon>
        <taxon>Vespidae</taxon>
        <taxon>Vespinae</taxon>
        <taxon>Vespula</taxon>
    </lineage>
</organism>
<evidence type="ECO:0000313" key="2">
    <source>
        <dbReference type="EMBL" id="KAF7396045.1"/>
    </source>
</evidence>
<dbReference type="EMBL" id="JACSDZ010000009">
    <property type="protein sequence ID" value="KAF7396045.1"/>
    <property type="molecule type" value="Genomic_DNA"/>
</dbReference>
<protein>
    <submittedName>
        <fullName evidence="2">Uncharacterized protein</fullName>
    </submittedName>
</protein>
<name>A0A834N429_VESGE</name>
<sequence>MYQNATVYRWRMEKEDKRKRAEGTDREGEDSDGGKRVERERKKEVKEVKFQETQTGSPERRPMALLRSLPITDLLLHSIVVLHSIRAAPL</sequence>
<proteinExistence type="predicted"/>
<dbReference type="AlphaFoldDB" id="A0A834N429"/>
<feature type="compositionally biased region" description="Basic and acidic residues" evidence="1">
    <location>
        <begin position="10"/>
        <end position="50"/>
    </location>
</feature>
<gene>
    <name evidence="2" type="ORF">HZH68_010095</name>
</gene>